<evidence type="ECO:0000313" key="7">
    <source>
        <dbReference type="EMBL" id="AJR20757.1"/>
    </source>
</evidence>
<evidence type="ECO:0000313" key="2">
    <source>
        <dbReference type="EMBL" id="AJR20752.1"/>
    </source>
</evidence>
<dbReference type="AlphaFoldDB" id="A0A0D3QXH2"/>
<dbReference type="EMBL" id="KP780795">
    <property type="protein sequence ID" value="AJR20755.1"/>
    <property type="molecule type" value="Genomic_DNA"/>
</dbReference>
<dbReference type="EMBL" id="KP780791">
    <property type="protein sequence ID" value="AJR20751.1"/>
    <property type="molecule type" value="Genomic_DNA"/>
</dbReference>
<organism evidence="1">
    <name type="scientific">Carica papaya</name>
    <name type="common">Papaya</name>
    <dbReference type="NCBI Taxonomy" id="3649"/>
    <lineage>
        <taxon>Eukaryota</taxon>
        <taxon>Viridiplantae</taxon>
        <taxon>Streptophyta</taxon>
        <taxon>Embryophyta</taxon>
        <taxon>Tracheophyta</taxon>
        <taxon>Spermatophyta</taxon>
        <taxon>Magnoliopsida</taxon>
        <taxon>eudicotyledons</taxon>
        <taxon>Gunneridae</taxon>
        <taxon>Pentapetalae</taxon>
        <taxon>rosids</taxon>
        <taxon>malvids</taxon>
        <taxon>Brassicales</taxon>
        <taxon>Caricaceae</taxon>
        <taxon>Carica</taxon>
    </lineage>
</organism>
<accession>A0A0D3QXH2</accession>
<name>A0A0D3QXH2_CARPA</name>
<sequence length="55" mass="6152">KIPPFFSRNLQALPPASPHLPPPVKYLLGQQQEAWIISLLYGISSTQCLVLHVIM</sequence>
<feature type="non-terminal residue" evidence="1">
    <location>
        <position position="1"/>
    </location>
</feature>
<dbReference type="EMBL" id="KP780792">
    <property type="protein sequence ID" value="AJR20752.1"/>
    <property type="molecule type" value="Genomic_DNA"/>
</dbReference>
<protein>
    <submittedName>
        <fullName evidence="1">Uncharacterized protein</fullName>
    </submittedName>
</protein>
<evidence type="ECO:0000313" key="6">
    <source>
        <dbReference type="EMBL" id="AJR20756.1"/>
    </source>
</evidence>
<evidence type="ECO:0000313" key="3">
    <source>
        <dbReference type="EMBL" id="AJR20753.1"/>
    </source>
</evidence>
<evidence type="ECO:0000313" key="4">
    <source>
        <dbReference type="EMBL" id="AJR20754.1"/>
    </source>
</evidence>
<dbReference type="EMBL" id="KP780797">
    <property type="protein sequence ID" value="AJR20757.1"/>
    <property type="molecule type" value="Genomic_DNA"/>
</dbReference>
<dbReference type="EMBL" id="KP780793">
    <property type="protein sequence ID" value="AJR20753.1"/>
    <property type="molecule type" value="Genomic_DNA"/>
</dbReference>
<feature type="non-terminal residue" evidence="1">
    <location>
        <position position="55"/>
    </location>
</feature>
<dbReference type="EMBL" id="KP780796">
    <property type="protein sequence ID" value="AJR20756.1"/>
    <property type="molecule type" value="Genomic_DNA"/>
</dbReference>
<evidence type="ECO:0000313" key="5">
    <source>
        <dbReference type="EMBL" id="AJR20755.1"/>
    </source>
</evidence>
<reference evidence="1" key="1">
    <citation type="journal article" date="2015" name="Mol. Genet. Genomics">
        <title>A polymorphic pseudoautosomal boundary in the Carica papaya sex chromosomes.</title>
        <authorList>
            <person name="Lappin F.M."/>
            <person name="Medert C.M."/>
            <person name="Hawkins K.K."/>
            <person name="Mardonovich S."/>
            <person name="Wu M."/>
            <person name="Moore R.C."/>
        </authorList>
    </citation>
    <scope>NUCLEOTIDE SEQUENCE</scope>
    <source>
        <strain evidence="4">Cp117-1rc</strain>
        <strain evidence="5">Cp126-1rc</strain>
        <strain evidence="1">Cp15-1rc</strain>
        <strain evidence="6">Cp241-1rc</strain>
        <strain evidence="2">Cp57-1rc</strain>
        <strain evidence="3">Cp63-1rc</strain>
        <strain evidence="7">Sunup-1rc</strain>
    </source>
</reference>
<dbReference type="EMBL" id="KP780794">
    <property type="protein sequence ID" value="AJR20754.1"/>
    <property type="molecule type" value="Genomic_DNA"/>
</dbReference>
<evidence type="ECO:0000313" key="1">
    <source>
        <dbReference type="EMBL" id="AJR20751.1"/>
    </source>
</evidence>
<proteinExistence type="predicted"/>